<protein>
    <submittedName>
        <fullName evidence="2">Transcriptional regulator</fullName>
    </submittedName>
</protein>
<gene>
    <name evidence="2" type="ORF">SD77_3511</name>
</gene>
<evidence type="ECO:0000313" key="3">
    <source>
        <dbReference type="Proteomes" id="UP000031982"/>
    </source>
</evidence>
<dbReference type="InterPro" id="IPR010982">
    <property type="entry name" value="Lambda_DNA-bd_dom_sf"/>
</dbReference>
<sequence>MKVKNNLRKIMFEKEIESISELQRILEAAGKPIARRTLDRIYHNDNNQIHYQTIADLCEVLEIGIGDLFSLEKEEE</sequence>
<dbReference type="Gene3D" id="1.10.260.40">
    <property type="entry name" value="lambda repressor-like DNA-binding domains"/>
    <property type="match status" value="1"/>
</dbReference>
<name>A0ABR5ANN9_BACBA</name>
<dbReference type="Proteomes" id="UP000031982">
    <property type="component" value="Unassembled WGS sequence"/>
</dbReference>
<dbReference type="RefSeq" id="WP_041114659.1">
    <property type="nucleotide sequence ID" value="NZ_JARTHD010000051.1"/>
</dbReference>
<reference evidence="2 3" key="1">
    <citation type="submission" date="2015-01" db="EMBL/GenBank/DDBJ databases">
        <title>Genome Assembly of Bacillus badius MTCC 1458.</title>
        <authorList>
            <person name="Verma A."/>
            <person name="Khatri I."/>
            <person name="Mual P."/>
            <person name="Subramanian S."/>
            <person name="Krishnamurthi S."/>
        </authorList>
    </citation>
    <scope>NUCLEOTIDE SEQUENCE [LARGE SCALE GENOMIC DNA]</scope>
    <source>
        <strain evidence="2 3">MTCC 1458</strain>
    </source>
</reference>
<dbReference type="InterPro" id="IPR001387">
    <property type="entry name" value="Cro/C1-type_HTH"/>
</dbReference>
<dbReference type="Pfam" id="PF13443">
    <property type="entry name" value="HTH_26"/>
    <property type="match status" value="1"/>
</dbReference>
<organism evidence="2 3">
    <name type="scientific">Bacillus badius</name>
    <dbReference type="NCBI Taxonomy" id="1455"/>
    <lineage>
        <taxon>Bacteria</taxon>
        <taxon>Bacillati</taxon>
        <taxon>Bacillota</taxon>
        <taxon>Bacilli</taxon>
        <taxon>Bacillales</taxon>
        <taxon>Bacillaceae</taxon>
        <taxon>Pseudobacillus</taxon>
    </lineage>
</organism>
<keyword evidence="3" id="KW-1185">Reference proteome</keyword>
<feature type="domain" description="HTH cro/C1-type" evidence="1">
    <location>
        <begin position="6"/>
        <end position="74"/>
    </location>
</feature>
<evidence type="ECO:0000259" key="1">
    <source>
        <dbReference type="Pfam" id="PF13443"/>
    </source>
</evidence>
<evidence type="ECO:0000313" key="2">
    <source>
        <dbReference type="EMBL" id="KIL72370.1"/>
    </source>
</evidence>
<proteinExistence type="predicted"/>
<dbReference type="EMBL" id="JXLP01000035">
    <property type="protein sequence ID" value="KIL72370.1"/>
    <property type="molecule type" value="Genomic_DNA"/>
</dbReference>
<accession>A0ABR5ANN9</accession>
<comment type="caution">
    <text evidence="2">The sequence shown here is derived from an EMBL/GenBank/DDBJ whole genome shotgun (WGS) entry which is preliminary data.</text>
</comment>